<gene>
    <name evidence="1" type="ORF">PQR57_01940</name>
</gene>
<name>A0ABW9AI94_9BURK</name>
<comment type="caution">
    <text evidence="1">The sequence shown here is derived from an EMBL/GenBank/DDBJ whole genome shotgun (WGS) entry which is preliminary data.</text>
</comment>
<dbReference type="Proteomes" id="UP001629230">
    <property type="component" value="Unassembled WGS sequence"/>
</dbReference>
<reference evidence="1 2" key="1">
    <citation type="journal article" date="2024" name="Chem. Sci.">
        <title>Discovery of megapolipeptins by genome mining of a Burkholderiales bacteria collection.</title>
        <authorList>
            <person name="Paulo B.S."/>
            <person name="Recchia M.J.J."/>
            <person name="Lee S."/>
            <person name="Fergusson C.H."/>
            <person name="Romanowski S.B."/>
            <person name="Hernandez A."/>
            <person name="Krull N."/>
            <person name="Liu D.Y."/>
            <person name="Cavanagh H."/>
            <person name="Bos A."/>
            <person name="Gray C.A."/>
            <person name="Murphy B.T."/>
            <person name="Linington R.G."/>
            <person name="Eustaquio A.S."/>
        </authorList>
    </citation>
    <scope>NUCLEOTIDE SEQUENCE [LARGE SCALE GENOMIC DNA]</scope>
    <source>
        <strain evidence="1 2">RL17-350-BIC-A</strain>
    </source>
</reference>
<organism evidence="1 2">
    <name type="scientific">Paraburkholderia dipogonis</name>
    <dbReference type="NCBI Taxonomy" id="1211383"/>
    <lineage>
        <taxon>Bacteria</taxon>
        <taxon>Pseudomonadati</taxon>
        <taxon>Pseudomonadota</taxon>
        <taxon>Betaproteobacteria</taxon>
        <taxon>Burkholderiales</taxon>
        <taxon>Burkholderiaceae</taxon>
        <taxon>Paraburkholderia</taxon>
    </lineage>
</organism>
<evidence type="ECO:0000313" key="2">
    <source>
        <dbReference type="Proteomes" id="UP001629230"/>
    </source>
</evidence>
<keyword evidence="2" id="KW-1185">Reference proteome</keyword>
<dbReference type="EMBL" id="JAQQEZ010000001">
    <property type="protein sequence ID" value="MFL9999770.1"/>
    <property type="molecule type" value="Genomic_DNA"/>
</dbReference>
<accession>A0ABW9AI94</accession>
<evidence type="ECO:0000313" key="1">
    <source>
        <dbReference type="EMBL" id="MFL9999770.1"/>
    </source>
</evidence>
<sequence>MHNPARRASVFSVYPAARERAASNAWSVQRNARAGAPHSAWRAMQSAPLSVLASNESEHAHVLAVAILGYN</sequence>
<proteinExistence type="predicted"/>
<protein>
    <submittedName>
        <fullName evidence="1">Uncharacterized protein</fullName>
    </submittedName>
</protein>
<dbReference type="RefSeq" id="WP_408175244.1">
    <property type="nucleotide sequence ID" value="NZ_JAQQEZ010000001.1"/>
</dbReference>